<accession>A0A545AIK6</accession>
<dbReference type="PROSITE" id="PS00584">
    <property type="entry name" value="PFKB_KINASES_2"/>
    <property type="match status" value="1"/>
</dbReference>
<keyword evidence="3 5" id="KW-0418">Kinase</keyword>
<dbReference type="InterPro" id="IPR011611">
    <property type="entry name" value="PfkB_dom"/>
</dbReference>
<feature type="domain" description="Carbohydrate kinase PfkB" evidence="4">
    <location>
        <begin position="4"/>
        <end position="197"/>
    </location>
</feature>
<sequence>MIERVVTVGEALAVFRAGDDGPLWSAPRVAVSTGGAEGNVAMALARRGVPVSWFGRVGDDSLGRRVVRELRAEGVDVHPVVDRENPTGLLVKELDAGGRTSVVYYRRGSAGSRLSPADVDRIPLTGATLVHLTGITPALSPEARSAVDHLLDRAKTAGATVSFDVNHRGRLWEGETAAPVYREIASRADVLFASLEEVPYLIPGWGGVSPEPGGVSEPGGGSSPGGVSGLGGGGAGAAAVALGERGYSHVVVTAGAAGAVAGIDGELYAVPAVPLDGVVDTVGAGDAFVGGYLAELVAGHGPSRRLRTGALLGAAACRHAGDWEGVADLSALDGEAAPDDPVTR</sequence>
<evidence type="ECO:0000256" key="2">
    <source>
        <dbReference type="ARBA" id="ARBA00022679"/>
    </source>
</evidence>
<protein>
    <submittedName>
        <fullName evidence="5">Sugar kinase</fullName>
    </submittedName>
</protein>
<reference evidence="5 6" key="1">
    <citation type="submission" date="2019-07" db="EMBL/GenBank/DDBJ databases">
        <title>Cryptosporangium phraense sp. nov., isolated from plant litter.</title>
        <authorList>
            <person name="Suriyachadkun C."/>
        </authorList>
    </citation>
    <scope>NUCLEOTIDE SEQUENCE [LARGE SCALE GENOMIC DNA]</scope>
    <source>
        <strain evidence="5 6">A-T 5661</strain>
    </source>
</reference>
<dbReference type="EMBL" id="VIRS01000029">
    <property type="protein sequence ID" value="TQS41151.1"/>
    <property type="molecule type" value="Genomic_DNA"/>
</dbReference>
<dbReference type="InterPro" id="IPR052700">
    <property type="entry name" value="Carb_kinase_PfkB-like"/>
</dbReference>
<dbReference type="Pfam" id="PF00294">
    <property type="entry name" value="PfkB"/>
    <property type="match status" value="2"/>
</dbReference>
<evidence type="ECO:0000313" key="5">
    <source>
        <dbReference type="EMBL" id="TQS41151.1"/>
    </source>
</evidence>
<comment type="similarity">
    <text evidence="1">Belongs to the carbohydrate kinase PfkB family.</text>
</comment>
<dbReference type="CDD" id="cd01166">
    <property type="entry name" value="KdgK"/>
    <property type="match status" value="1"/>
</dbReference>
<dbReference type="PANTHER" id="PTHR43320">
    <property type="entry name" value="SUGAR KINASE"/>
    <property type="match status" value="1"/>
</dbReference>
<dbReference type="RefSeq" id="WP_142708400.1">
    <property type="nucleotide sequence ID" value="NZ_VIRS01000029.1"/>
</dbReference>
<evidence type="ECO:0000256" key="3">
    <source>
        <dbReference type="ARBA" id="ARBA00022777"/>
    </source>
</evidence>
<comment type="caution">
    <text evidence="5">The sequence shown here is derived from an EMBL/GenBank/DDBJ whole genome shotgun (WGS) entry which is preliminary data.</text>
</comment>
<dbReference type="PANTHER" id="PTHR43320:SF2">
    <property type="entry name" value="2-DEHYDRO-3-DEOXYGLUCONOKINASE_2-DEHYDRO-3-DEOXYGALACTONOKINASE"/>
    <property type="match status" value="1"/>
</dbReference>
<dbReference type="InParanoid" id="A0A545AIK6"/>
<keyword evidence="2" id="KW-0808">Transferase</keyword>
<dbReference type="Gene3D" id="3.40.1190.20">
    <property type="match status" value="1"/>
</dbReference>
<feature type="domain" description="Carbohydrate kinase PfkB" evidence="4">
    <location>
        <begin position="238"/>
        <end position="322"/>
    </location>
</feature>
<gene>
    <name evidence="5" type="ORF">FL583_30920</name>
</gene>
<keyword evidence="6" id="KW-1185">Reference proteome</keyword>
<dbReference type="AlphaFoldDB" id="A0A545AIK6"/>
<organism evidence="5 6">
    <name type="scientific">Cryptosporangium phraense</name>
    <dbReference type="NCBI Taxonomy" id="2593070"/>
    <lineage>
        <taxon>Bacteria</taxon>
        <taxon>Bacillati</taxon>
        <taxon>Actinomycetota</taxon>
        <taxon>Actinomycetes</taxon>
        <taxon>Cryptosporangiales</taxon>
        <taxon>Cryptosporangiaceae</taxon>
        <taxon>Cryptosporangium</taxon>
    </lineage>
</organism>
<dbReference type="InterPro" id="IPR029056">
    <property type="entry name" value="Ribokinase-like"/>
</dbReference>
<dbReference type="SUPFAM" id="SSF53613">
    <property type="entry name" value="Ribokinase-like"/>
    <property type="match status" value="1"/>
</dbReference>
<evidence type="ECO:0000259" key="4">
    <source>
        <dbReference type="Pfam" id="PF00294"/>
    </source>
</evidence>
<evidence type="ECO:0000313" key="6">
    <source>
        <dbReference type="Proteomes" id="UP000317982"/>
    </source>
</evidence>
<dbReference type="OrthoDB" id="7946249at2"/>
<evidence type="ECO:0000256" key="1">
    <source>
        <dbReference type="ARBA" id="ARBA00010688"/>
    </source>
</evidence>
<dbReference type="Proteomes" id="UP000317982">
    <property type="component" value="Unassembled WGS sequence"/>
</dbReference>
<proteinExistence type="inferred from homology"/>
<dbReference type="GO" id="GO:0016301">
    <property type="term" value="F:kinase activity"/>
    <property type="evidence" value="ECO:0007669"/>
    <property type="project" value="UniProtKB-KW"/>
</dbReference>
<name>A0A545AIK6_9ACTN</name>
<dbReference type="InterPro" id="IPR002173">
    <property type="entry name" value="Carboh/pur_kinase_PfkB_CS"/>
</dbReference>